<protein>
    <submittedName>
        <fullName evidence="7">L,D-transpeptidase</fullName>
    </submittedName>
</protein>
<name>A0ABS5F7I6_9PROT</name>
<gene>
    <name evidence="7" type="ORF">GXW71_29410</name>
</gene>
<keyword evidence="4" id="KW-0133">Cell shape</keyword>
<comment type="pathway">
    <text evidence="1">Cell wall biogenesis; peptidoglycan biosynthesis.</text>
</comment>
<evidence type="ECO:0000313" key="7">
    <source>
        <dbReference type="EMBL" id="MBR0668507.1"/>
    </source>
</evidence>
<organism evidence="7 8">
    <name type="scientific">Plastoroseomonas hellenica</name>
    <dbReference type="NCBI Taxonomy" id="2687306"/>
    <lineage>
        <taxon>Bacteria</taxon>
        <taxon>Pseudomonadati</taxon>
        <taxon>Pseudomonadota</taxon>
        <taxon>Alphaproteobacteria</taxon>
        <taxon>Acetobacterales</taxon>
        <taxon>Acetobacteraceae</taxon>
        <taxon>Plastoroseomonas</taxon>
    </lineage>
</organism>
<keyword evidence="3" id="KW-0808">Transferase</keyword>
<evidence type="ECO:0000256" key="4">
    <source>
        <dbReference type="ARBA" id="ARBA00022960"/>
    </source>
</evidence>
<evidence type="ECO:0000256" key="6">
    <source>
        <dbReference type="ARBA" id="ARBA00023316"/>
    </source>
</evidence>
<evidence type="ECO:0000256" key="3">
    <source>
        <dbReference type="ARBA" id="ARBA00022679"/>
    </source>
</evidence>
<accession>A0ABS5F7I6</accession>
<keyword evidence="8" id="KW-1185">Reference proteome</keyword>
<keyword evidence="6" id="KW-0961">Cell wall biogenesis/degradation</keyword>
<keyword evidence="5" id="KW-0573">Peptidoglycan synthesis</keyword>
<dbReference type="Proteomes" id="UP001196870">
    <property type="component" value="Unassembled WGS sequence"/>
</dbReference>
<dbReference type="InterPro" id="IPR038063">
    <property type="entry name" value="Transpep_catalytic_dom"/>
</dbReference>
<evidence type="ECO:0000256" key="5">
    <source>
        <dbReference type="ARBA" id="ARBA00022984"/>
    </source>
</evidence>
<comment type="caution">
    <text evidence="7">The sequence shown here is derived from an EMBL/GenBank/DDBJ whole genome shotgun (WGS) entry which is preliminary data.</text>
</comment>
<evidence type="ECO:0000256" key="2">
    <source>
        <dbReference type="ARBA" id="ARBA00005992"/>
    </source>
</evidence>
<evidence type="ECO:0000256" key="1">
    <source>
        <dbReference type="ARBA" id="ARBA00004752"/>
    </source>
</evidence>
<sequence length="209" mass="22809">MALAQAVLANGGTAIDRPQLIIAVDRNPAVQQLAILLARPDGAWEVIGGSRVSTGQAGRRHYYITPTGIFPHTDAILDWRAEGTFNENRIRGLGTRGMRVWDFGWVMARKGWRSDGEEGEIRLLLHATDPDALEQRLGRTASQGCVRVPSAMNRFLDLHGVLDIDHERAAADDPRFRALLRPDRTPTPLAGRLMVVFDSAAAAAPSPSS</sequence>
<evidence type="ECO:0000313" key="8">
    <source>
        <dbReference type="Proteomes" id="UP001196870"/>
    </source>
</evidence>
<dbReference type="EMBL" id="JAAGBB010000059">
    <property type="protein sequence ID" value="MBR0668507.1"/>
    <property type="molecule type" value="Genomic_DNA"/>
</dbReference>
<dbReference type="Gene3D" id="2.40.440.10">
    <property type="entry name" value="L,D-transpeptidase catalytic domain-like"/>
    <property type="match status" value="1"/>
</dbReference>
<dbReference type="CDD" id="cd16913">
    <property type="entry name" value="YkuD_like"/>
    <property type="match status" value="1"/>
</dbReference>
<reference evidence="8" key="1">
    <citation type="journal article" date="2021" name="Syst. Appl. Microbiol.">
        <title>Roseomonas hellenica sp. nov., isolated from roots of wild-growing Alkanna tinctoria.</title>
        <authorList>
            <person name="Rat A."/>
            <person name="Naranjo H.D."/>
            <person name="Lebbe L."/>
            <person name="Cnockaert M."/>
            <person name="Krigas N."/>
            <person name="Grigoriadou K."/>
            <person name="Maloupa E."/>
            <person name="Willems A."/>
        </authorList>
    </citation>
    <scope>NUCLEOTIDE SEQUENCE [LARGE SCALE GENOMIC DNA]</scope>
    <source>
        <strain evidence="8">LMG 31523</strain>
    </source>
</reference>
<proteinExistence type="inferred from homology"/>
<dbReference type="InterPro" id="IPR005490">
    <property type="entry name" value="LD_TPept_cat_dom"/>
</dbReference>
<comment type="similarity">
    <text evidence="2">Belongs to the YkuD family.</text>
</comment>